<comment type="caution">
    <text evidence="2">The sequence shown here is derived from an EMBL/GenBank/DDBJ whole genome shotgun (WGS) entry which is preliminary data.</text>
</comment>
<dbReference type="SUPFAM" id="SSF52047">
    <property type="entry name" value="RNI-like"/>
    <property type="match status" value="2"/>
</dbReference>
<dbReference type="InterPro" id="IPR057207">
    <property type="entry name" value="FBXL15_LRR"/>
</dbReference>
<gene>
    <name evidence="2" type="ORF">PAPYR_3180</name>
</gene>
<keyword evidence="3" id="KW-1185">Reference proteome</keyword>
<dbReference type="SMART" id="SM00367">
    <property type="entry name" value="LRR_CC"/>
    <property type="match status" value="8"/>
</dbReference>
<dbReference type="PANTHER" id="PTHR13318">
    <property type="entry name" value="PARTNER OF PAIRED, ISOFORM B-RELATED"/>
    <property type="match status" value="1"/>
</dbReference>
<feature type="domain" description="F-box/LRR-repeat protein 15-like leucin rich repeat" evidence="1">
    <location>
        <begin position="15"/>
        <end position="231"/>
    </location>
</feature>
<dbReference type="InterPro" id="IPR006553">
    <property type="entry name" value="Leu-rich_rpt_Cys-con_subtyp"/>
</dbReference>
<accession>A0ABQ8UP02</accession>
<evidence type="ECO:0000313" key="2">
    <source>
        <dbReference type="EMBL" id="KAJ4460553.1"/>
    </source>
</evidence>
<evidence type="ECO:0000259" key="1">
    <source>
        <dbReference type="Pfam" id="PF25372"/>
    </source>
</evidence>
<proteinExistence type="predicted"/>
<name>A0ABQ8UP02_9EUKA</name>
<dbReference type="Gene3D" id="3.80.10.10">
    <property type="entry name" value="Ribonuclease Inhibitor"/>
    <property type="match status" value="3"/>
</dbReference>
<dbReference type="Proteomes" id="UP001141327">
    <property type="component" value="Unassembled WGS sequence"/>
</dbReference>
<reference evidence="2" key="1">
    <citation type="journal article" date="2022" name="bioRxiv">
        <title>Genomics of Preaxostyla Flagellates Illuminates Evolutionary Transitions and the Path Towards Mitochondrial Loss.</title>
        <authorList>
            <person name="Novak L.V.F."/>
            <person name="Treitli S.C."/>
            <person name="Pyrih J."/>
            <person name="Halakuc P."/>
            <person name="Pipaliya S.V."/>
            <person name="Vacek V."/>
            <person name="Brzon O."/>
            <person name="Soukal P."/>
            <person name="Eme L."/>
            <person name="Dacks J.B."/>
            <person name="Karnkowska A."/>
            <person name="Elias M."/>
            <person name="Hampl V."/>
        </authorList>
    </citation>
    <scope>NUCLEOTIDE SEQUENCE</scope>
    <source>
        <strain evidence="2">RCP-MX</strain>
    </source>
</reference>
<sequence length="426" mass="45436">MESFGLQVDLSDYSQIVTDANCAWLLSRTPRLTDLRLQGCLKLTPAFLGRIHEQCPSLTSLDLDHSALTDAALQCLLRGLPALGQLHLGGCAALTPSALGAFPVCARTLRTLNLRWCRAMVDSPVGRMLATLRQLEELTLLGCHRLTDAELEPIICHCPLRFLALGGCDQLTDRTLVVLASHRAQTLRVLDVAGCKGLTDCGLEAVAAGLPGLKSLDVNGCPKVTDRSMNAILEACRALETLIVLGCRSVTDASMAGVSLAPCAASLVTLRLSGSGTGDGTLSALGMLPCLRRLDARSCRGRTTREGLAVVARLHGTLRHLDVALPAAASPEAVLGASKWSRLCYLNLGESSTLDEEAILRMAGQWDSLETLLLAKCPRIDAGRLCARLAADGRLFPRLQRLQVGGCPADAAARLTQNRPRLRLDT</sequence>
<organism evidence="2 3">
    <name type="scientific">Paratrimastix pyriformis</name>
    <dbReference type="NCBI Taxonomy" id="342808"/>
    <lineage>
        <taxon>Eukaryota</taxon>
        <taxon>Metamonada</taxon>
        <taxon>Preaxostyla</taxon>
        <taxon>Paratrimastigidae</taxon>
        <taxon>Paratrimastix</taxon>
    </lineage>
</organism>
<protein>
    <submittedName>
        <fullName evidence="2">Leucine Rich Repeat family protein</fullName>
    </submittedName>
</protein>
<dbReference type="InterPro" id="IPR032675">
    <property type="entry name" value="LRR_dom_sf"/>
</dbReference>
<dbReference type="EMBL" id="JAPMOS010000012">
    <property type="protein sequence ID" value="KAJ4460553.1"/>
    <property type="molecule type" value="Genomic_DNA"/>
</dbReference>
<evidence type="ECO:0000313" key="3">
    <source>
        <dbReference type="Proteomes" id="UP001141327"/>
    </source>
</evidence>
<dbReference type="Pfam" id="PF25372">
    <property type="entry name" value="DUF7885"/>
    <property type="match status" value="1"/>
</dbReference>